<dbReference type="RefSeq" id="WP_344739055.1">
    <property type="nucleotide sequence ID" value="NZ_BAAAYU010000005.1"/>
</dbReference>
<sequence>MNGLFTRREARDEITGAAPRRLWKSAAAVGLAFVLAVGTVPAVAQADEVDLTPGPTIVEDPNSPTGYTGHFVYYNPTATSVRFVADILLKIGRTLPRRGCTSRPSTARA</sequence>
<gene>
    <name evidence="1" type="ORF">GCM10022200_24900</name>
</gene>
<proteinExistence type="predicted"/>
<comment type="caution">
    <text evidence="1">The sequence shown here is derived from an EMBL/GenBank/DDBJ whole genome shotgun (WGS) entry which is preliminary data.</text>
</comment>
<name>A0ABP7ATQ7_9MICO</name>
<organism evidence="1 2">
    <name type="scientific">Microbacterium awajiense</name>
    <dbReference type="NCBI Taxonomy" id="415214"/>
    <lineage>
        <taxon>Bacteria</taxon>
        <taxon>Bacillati</taxon>
        <taxon>Actinomycetota</taxon>
        <taxon>Actinomycetes</taxon>
        <taxon>Micrococcales</taxon>
        <taxon>Microbacteriaceae</taxon>
        <taxon>Microbacterium</taxon>
    </lineage>
</organism>
<evidence type="ECO:0000313" key="2">
    <source>
        <dbReference type="Proteomes" id="UP001501697"/>
    </source>
</evidence>
<dbReference type="Proteomes" id="UP001501697">
    <property type="component" value="Unassembled WGS sequence"/>
</dbReference>
<protein>
    <submittedName>
        <fullName evidence="1">Uncharacterized protein</fullName>
    </submittedName>
</protein>
<evidence type="ECO:0000313" key="1">
    <source>
        <dbReference type="EMBL" id="GAA3640266.1"/>
    </source>
</evidence>
<keyword evidence="2" id="KW-1185">Reference proteome</keyword>
<dbReference type="EMBL" id="BAAAYU010000005">
    <property type="protein sequence ID" value="GAA3640266.1"/>
    <property type="molecule type" value="Genomic_DNA"/>
</dbReference>
<reference evidence="2" key="1">
    <citation type="journal article" date="2019" name="Int. J. Syst. Evol. Microbiol.">
        <title>The Global Catalogue of Microorganisms (GCM) 10K type strain sequencing project: providing services to taxonomists for standard genome sequencing and annotation.</title>
        <authorList>
            <consortium name="The Broad Institute Genomics Platform"/>
            <consortium name="The Broad Institute Genome Sequencing Center for Infectious Disease"/>
            <person name="Wu L."/>
            <person name="Ma J."/>
        </authorList>
    </citation>
    <scope>NUCLEOTIDE SEQUENCE [LARGE SCALE GENOMIC DNA]</scope>
    <source>
        <strain evidence="2">JCM 16544</strain>
    </source>
</reference>
<accession>A0ABP7ATQ7</accession>